<keyword evidence="2" id="KW-1133">Transmembrane helix</keyword>
<keyword evidence="2" id="KW-0812">Transmembrane</keyword>
<feature type="transmembrane region" description="Helical" evidence="2">
    <location>
        <begin position="15"/>
        <end position="32"/>
    </location>
</feature>
<sequence>MNKFLYNKNKSRNNFYYNYFFYSFIYINMKSYKKTHKSKTQKIYNMKGCSLAKCKKGGKRCKMCWGIQKGGCGCAMTGGKRSRRHKKMLAYPASNAASESAFASDYLAYTGKGGQNPNLPYPNGSTPTTPFNYEFPPGVSQPQDLRGGQPTEGVINEALVYGANSTMGGKRKNKRGGNSGKWPDGLTGSPWGGNVSQWPGVDGISGDRNYLAYNNYKYDPQTQGVINGRALSGGKTRKRRGGGLIPQDLVNLGRQAMFGLGSSYNALMGYQAPVNPMPYKDQIVGTPNVNHFQYYRL</sequence>
<organism evidence="3">
    <name type="scientific">viral metagenome</name>
    <dbReference type="NCBI Taxonomy" id="1070528"/>
    <lineage>
        <taxon>unclassified sequences</taxon>
        <taxon>metagenomes</taxon>
        <taxon>organismal metagenomes</taxon>
    </lineage>
</organism>
<feature type="region of interest" description="Disordered" evidence="1">
    <location>
        <begin position="166"/>
        <end position="194"/>
    </location>
</feature>
<dbReference type="EMBL" id="MN739673">
    <property type="protein sequence ID" value="QHT19974.1"/>
    <property type="molecule type" value="Genomic_DNA"/>
</dbReference>
<evidence type="ECO:0000256" key="1">
    <source>
        <dbReference type="SAM" id="MobiDB-lite"/>
    </source>
</evidence>
<evidence type="ECO:0000256" key="2">
    <source>
        <dbReference type="SAM" id="Phobius"/>
    </source>
</evidence>
<keyword evidence="2" id="KW-0472">Membrane</keyword>
<dbReference type="AlphaFoldDB" id="A0A6C0DTP2"/>
<proteinExistence type="predicted"/>
<protein>
    <submittedName>
        <fullName evidence="3">Uncharacterized protein</fullName>
    </submittedName>
</protein>
<accession>A0A6C0DTP2</accession>
<name>A0A6C0DTP2_9ZZZZ</name>
<reference evidence="3" key="1">
    <citation type="journal article" date="2020" name="Nature">
        <title>Giant virus diversity and host interactions through global metagenomics.</title>
        <authorList>
            <person name="Schulz F."/>
            <person name="Roux S."/>
            <person name="Paez-Espino D."/>
            <person name="Jungbluth S."/>
            <person name="Walsh D.A."/>
            <person name="Denef V.J."/>
            <person name="McMahon K.D."/>
            <person name="Konstantinidis K.T."/>
            <person name="Eloe-Fadrosh E.A."/>
            <person name="Kyrpides N.C."/>
            <person name="Woyke T."/>
        </authorList>
    </citation>
    <scope>NUCLEOTIDE SEQUENCE</scope>
    <source>
        <strain evidence="3">GVMAG-M-3300023174-5</strain>
    </source>
</reference>
<evidence type="ECO:0000313" key="3">
    <source>
        <dbReference type="EMBL" id="QHT19974.1"/>
    </source>
</evidence>